<dbReference type="GO" id="GO:0046872">
    <property type="term" value="F:metal ion binding"/>
    <property type="evidence" value="ECO:0007669"/>
    <property type="project" value="TreeGrafter"/>
</dbReference>
<keyword evidence="2 3" id="KW-0143">Chaperone</keyword>
<dbReference type="Proteomes" id="UP000078348">
    <property type="component" value="Unassembled WGS sequence"/>
</dbReference>
<protein>
    <submittedName>
        <fullName evidence="4">Cpn10</fullName>
    </submittedName>
</protein>
<dbReference type="GO" id="GO:0005524">
    <property type="term" value="F:ATP binding"/>
    <property type="evidence" value="ECO:0007669"/>
    <property type="project" value="InterPro"/>
</dbReference>
<dbReference type="PROSITE" id="PS00681">
    <property type="entry name" value="CHAPERONINS_CPN10"/>
    <property type="match status" value="1"/>
</dbReference>
<dbReference type="FunFam" id="2.30.33.40:FF:000002">
    <property type="entry name" value="10 kDa chaperonin, mitochondrial"/>
    <property type="match status" value="1"/>
</dbReference>
<accession>A0A196SLI5</accession>
<sequence length="96" mass="10365">MNKLIPLADRVLVKRLVAKAQTASGILLPETSVAKANQGTVLAVGPGRMDSNGKLIPMNCKVGDRVLLPEYGGTPFKVDEEEYTLFCDCDILGKFN</sequence>
<dbReference type="SUPFAM" id="SSF50129">
    <property type="entry name" value="GroES-like"/>
    <property type="match status" value="1"/>
</dbReference>
<evidence type="ECO:0000256" key="3">
    <source>
        <dbReference type="RuleBase" id="RU003479"/>
    </source>
</evidence>
<dbReference type="PRINTS" id="PR00297">
    <property type="entry name" value="CHAPERONIN10"/>
</dbReference>
<evidence type="ECO:0000313" key="5">
    <source>
        <dbReference type="Proteomes" id="UP000078348"/>
    </source>
</evidence>
<organism evidence="4 5">
    <name type="scientific">Blastocystis sp. subtype 1 (strain ATCC 50177 / NandII)</name>
    <dbReference type="NCBI Taxonomy" id="478820"/>
    <lineage>
        <taxon>Eukaryota</taxon>
        <taxon>Sar</taxon>
        <taxon>Stramenopiles</taxon>
        <taxon>Bigyra</taxon>
        <taxon>Opalozoa</taxon>
        <taxon>Opalinata</taxon>
        <taxon>Blastocystidae</taxon>
        <taxon>Blastocystis</taxon>
    </lineage>
</organism>
<comment type="caution">
    <text evidence="4">The sequence shown here is derived from an EMBL/GenBank/DDBJ whole genome shotgun (WGS) entry which is preliminary data.</text>
</comment>
<dbReference type="InterPro" id="IPR037124">
    <property type="entry name" value="Chaperonin_GroES_sf"/>
</dbReference>
<comment type="similarity">
    <text evidence="1 3">Belongs to the GroES chaperonin family.</text>
</comment>
<dbReference type="CDD" id="cd00320">
    <property type="entry name" value="cpn10"/>
    <property type="match status" value="1"/>
</dbReference>
<dbReference type="OrthoDB" id="184876at2759"/>
<dbReference type="SMART" id="SM00883">
    <property type="entry name" value="Cpn10"/>
    <property type="match status" value="1"/>
</dbReference>
<dbReference type="Gene3D" id="2.30.33.40">
    <property type="entry name" value="GroES chaperonin"/>
    <property type="match status" value="1"/>
</dbReference>
<dbReference type="InterPro" id="IPR011032">
    <property type="entry name" value="GroES-like_sf"/>
</dbReference>
<dbReference type="GO" id="GO:0044183">
    <property type="term" value="F:protein folding chaperone"/>
    <property type="evidence" value="ECO:0007669"/>
    <property type="project" value="InterPro"/>
</dbReference>
<evidence type="ECO:0000256" key="2">
    <source>
        <dbReference type="ARBA" id="ARBA00023186"/>
    </source>
</evidence>
<keyword evidence="5" id="KW-1185">Reference proteome</keyword>
<dbReference type="HAMAP" id="MF_00580">
    <property type="entry name" value="CH10"/>
    <property type="match status" value="1"/>
</dbReference>
<proteinExistence type="inferred from homology"/>
<dbReference type="Pfam" id="PF00166">
    <property type="entry name" value="Cpn10"/>
    <property type="match status" value="1"/>
</dbReference>
<dbReference type="AlphaFoldDB" id="A0A196SLI5"/>
<dbReference type="GO" id="GO:0051087">
    <property type="term" value="F:protein-folding chaperone binding"/>
    <property type="evidence" value="ECO:0007669"/>
    <property type="project" value="TreeGrafter"/>
</dbReference>
<dbReference type="PANTHER" id="PTHR10772">
    <property type="entry name" value="10 KDA HEAT SHOCK PROTEIN"/>
    <property type="match status" value="1"/>
</dbReference>
<dbReference type="EMBL" id="LXWW01000013">
    <property type="protein sequence ID" value="OAO17913.1"/>
    <property type="molecule type" value="Genomic_DNA"/>
</dbReference>
<dbReference type="GO" id="GO:0005739">
    <property type="term" value="C:mitochondrion"/>
    <property type="evidence" value="ECO:0007669"/>
    <property type="project" value="UniProtKB-ARBA"/>
</dbReference>
<reference evidence="4 5" key="1">
    <citation type="submission" date="2016-05" db="EMBL/GenBank/DDBJ databases">
        <title>Nuclear genome of Blastocystis sp. subtype 1 NandII.</title>
        <authorList>
            <person name="Gentekaki E."/>
            <person name="Curtis B."/>
            <person name="Stairs C."/>
            <person name="Eme L."/>
            <person name="Herman E."/>
            <person name="Klimes V."/>
            <person name="Arias M.C."/>
            <person name="Elias M."/>
            <person name="Hilliou F."/>
            <person name="Klute M."/>
            <person name="Malik S.-B."/>
            <person name="Pightling A."/>
            <person name="Rachubinski R."/>
            <person name="Salas D."/>
            <person name="Schlacht A."/>
            <person name="Suga H."/>
            <person name="Archibald J."/>
            <person name="Ball S.G."/>
            <person name="Clark G."/>
            <person name="Dacks J."/>
            <person name="Van Der Giezen M."/>
            <person name="Tsaousis A."/>
            <person name="Roger A."/>
        </authorList>
    </citation>
    <scope>NUCLEOTIDE SEQUENCE [LARGE SCALE GENOMIC DNA]</scope>
    <source>
        <strain evidence="5">ATCC 50177 / NandII</strain>
    </source>
</reference>
<name>A0A196SLI5_BLAHN</name>
<evidence type="ECO:0000313" key="4">
    <source>
        <dbReference type="EMBL" id="OAO17913.1"/>
    </source>
</evidence>
<evidence type="ECO:0000256" key="1">
    <source>
        <dbReference type="ARBA" id="ARBA00006975"/>
    </source>
</evidence>
<dbReference type="PANTHER" id="PTHR10772:SF0">
    <property type="entry name" value="10 KDA HEAT SHOCK PROTEIN, MITOCHONDRIAL"/>
    <property type="match status" value="1"/>
</dbReference>
<dbReference type="InterPro" id="IPR018369">
    <property type="entry name" value="Chaprnonin_Cpn10_CS"/>
</dbReference>
<gene>
    <name evidence="4" type="ORF">AV274_0370</name>
</gene>
<dbReference type="InterPro" id="IPR020818">
    <property type="entry name" value="Chaperonin_GroES"/>
</dbReference>
<dbReference type="GO" id="GO:0051082">
    <property type="term" value="F:unfolded protein binding"/>
    <property type="evidence" value="ECO:0007669"/>
    <property type="project" value="TreeGrafter"/>
</dbReference>
<dbReference type="STRING" id="478820.A0A196SLI5"/>